<dbReference type="Gene3D" id="3.30.2140.10">
    <property type="entry name" value="Arylamine N-acetyltransferase"/>
    <property type="match status" value="1"/>
</dbReference>
<name>A0A9D4QC18_RHISA</name>
<evidence type="ECO:0000313" key="5">
    <source>
        <dbReference type="Proteomes" id="UP000821837"/>
    </source>
</evidence>
<dbReference type="Pfam" id="PF00797">
    <property type="entry name" value="Acetyltransf_2"/>
    <property type="match status" value="1"/>
</dbReference>
<sequence length="290" mass="33278">MDPLTAQQTDAYLARLGVPKKEPFPVDLESLRTLIEAHLQHVTFENIDVLLGRPIALDVNSLFTKSVERGRGGYCFELNSLFARLLQALGYRLRLRMARVRWGRPHEAPITLQQHVVLIVDIPEGEHLVDVGFGSANPYIPLPLNETKESPDHPYWLRQLGAESDCEPGTLELCIRGRDEWIPMYRIEPRDQRWLDCAPLNWYTCTNPDSVMCRVLMMARSDGEAWLGLVNGRYRRRLRVCGGHAMVKRDIKNVDELLSLLQTEFCIHLSPEDLGPLRSRLTTVLEETHY</sequence>
<evidence type="ECO:0000256" key="1">
    <source>
        <dbReference type="ARBA" id="ARBA00006547"/>
    </source>
</evidence>
<keyword evidence="3" id="KW-0808">Transferase</keyword>
<reference evidence="4" key="2">
    <citation type="submission" date="2021-09" db="EMBL/GenBank/DDBJ databases">
        <authorList>
            <person name="Jia N."/>
            <person name="Wang J."/>
            <person name="Shi W."/>
            <person name="Du L."/>
            <person name="Sun Y."/>
            <person name="Zhan W."/>
            <person name="Jiang J."/>
            <person name="Wang Q."/>
            <person name="Zhang B."/>
            <person name="Ji P."/>
            <person name="Sakyi L.B."/>
            <person name="Cui X."/>
            <person name="Yuan T."/>
            <person name="Jiang B."/>
            <person name="Yang W."/>
            <person name="Lam T.T.-Y."/>
            <person name="Chang Q."/>
            <person name="Ding S."/>
            <person name="Wang X."/>
            <person name="Zhu J."/>
            <person name="Ruan X."/>
            <person name="Zhao L."/>
            <person name="Wei J."/>
            <person name="Que T."/>
            <person name="Du C."/>
            <person name="Cheng J."/>
            <person name="Dai P."/>
            <person name="Han X."/>
            <person name="Huang E."/>
            <person name="Gao Y."/>
            <person name="Liu J."/>
            <person name="Shao H."/>
            <person name="Ye R."/>
            <person name="Li L."/>
            <person name="Wei W."/>
            <person name="Wang X."/>
            <person name="Wang C."/>
            <person name="Huo Q."/>
            <person name="Li W."/>
            <person name="Guo W."/>
            <person name="Chen H."/>
            <person name="Chen S."/>
            <person name="Zhou L."/>
            <person name="Zhou L."/>
            <person name="Ni X."/>
            <person name="Tian J."/>
            <person name="Zhou Y."/>
            <person name="Sheng Y."/>
            <person name="Liu T."/>
            <person name="Pan Y."/>
            <person name="Xia L."/>
            <person name="Li J."/>
            <person name="Zhao F."/>
            <person name="Cao W."/>
        </authorList>
    </citation>
    <scope>NUCLEOTIDE SEQUENCE</scope>
    <source>
        <strain evidence="4">Rsan-2018</strain>
        <tissue evidence="4">Larvae</tissue>
    </source>
</reference>
<dbReference type="PRINTS" id="PR01543">
    <property type="entry name" value="ANATRNSFRASE"/>
</dbReference>
<dbReference type="VEuPathDB" id="VectorBase:RSAN_034397"/>
<keyword evidence="5" id="KW-1185">Reference proteome</keyword>
<evidence type="ECO:0000256" key="3">
    <source>
        <dbReference type="RuleBase" id="RU003452"/>
    </source>
</evidence>
<organism evidence="4 5">
    <name type="scientific">Rhipicephalus sanguineus</name>
    <name type="common">Brown dog tick</name>
    <name type="synonym">Ixodes sanguineus</name>
    <dbReference type="NCBI Taxonomy" id="34632"/>
    <lineage>
        <taxon>Eukaryota</taxon>
        <taxon>Metazoa</taxon>
        <taxon>Ecdysozoa</taxon>
        <taxon>Arthropoda</taxon>
        <taxon>Chelicerata</taxon>
        <taxon>Arachnida</taxon>
        <taxon>Acari</taxon>
        <taxon>Parasitiformes</taxon>
        <taxon>Ixodida</taxon>
        <taxon>Ixodoidea</taxon>
        <taxon>Ixodidae</taxon>
        <taxon>Rhipicephalinae</taxon>
        <taxon>Rhipicephalus</taxon>
        <taxon>Rhipicephalus</taxon>
    </lineage>
</organism>
<accession>A0A9D4QC18</accession>
<dbReference type="SUPFAM" id="SSF54001">
    <property type="entry name" value="Cysteine proteinases"/>
    <property type="match status" value="1"/>
</dbReference>
<proteinExistence type="inferred from homology"/>
<dbReference type="Proteomes" id="UP000821837">
    <property type="component" value="Chromosome 11"/>
</dbReference>
<evidence type="ECO:0000313" key="4">
    <source>
        <dbReference type="EMBL" id="KAH7972474.1"/>
    </source>
</evidence>
<dbReference type="InterPro" id="IPR038765">
    <property type="entry name" value="Papain-like_cys_pep_sf"/>
</dbReference>
<dbReference type="AlphaFoldDB" id="A0A9D4QC18"/>
<dbReference type="EMBL" id="JABSTV010001247">
    <property type="protein sequence ID" value="KAH7972474.1"/>
    <property type="molecule type" value="Genomic_DNA"/>
</dbReference>
<comment type="caution">
    <text evidence="4">The sequence shown here is derived from an EMBL/GenBank/DDBJ whole genome shotgun (WGS) entry which is preliminary data.</text>
</comment>
<dbReference type="OrthoDB" id="10260017at2759"/>
<dbReference type="GO" id="GO:0004060">
    <property type="term" value="F:arylamine N-acetyltransferase activity"/>
    <property type="evidence" value="ECO:0007669"/>
    <property type="project" value="UniProtKB-EC"/>
</dbReference>
<protein>
    <recommendedName>
        <fullName evidence="2">arylamine N-acetyltransferase</fullName>
        <ecNumber evidence="2">2.3.1.5</ecNumber>
    </recommendedName>
</protein>
<dbReference type="PANTHER" id="PTHR11786:SF0">
    <property type="entry name" value="ARYLAMINE N-ACETYLTRANSFERASE 4-RELATED"/>
    <property type="match status" value="1"/>
</dbReference>
<dbReference type="PANTHER" id="PTHR11786">
    <property type="entry name" value="N-HYDROXYARYLAMINE O-ACETYLTRANSFERASE"/>
    <property type="match status" value="1"/>
</dbReference>
<gene>
    <name evidence="4" type="ORF">HPB52_012468</name>
</gene>
<reference evidence="4" key="1">
    <citation type="journal article" date="2020" name="Cell">
        <title>Large-Scale Comparative Analyses of Tick Genomes Elucidate Their Genetic Diversity and Vector Capacities.</title>
        <authorList>
            <consortium name="Tick Genome and Microbiome Consortium (TIGMIC)"/>
            <person name="Jia N."/>
            <person name="Wang J."/>
            <person name="Shi W."/>
            <person name="Du L."/>
            <person name="Sun Y."/>
            <person name="Zhan W."/>
            <person name="Jiang J.F."/>
            <person name="Wang Q."/>
            <person name="Zhang B."/>
            <person name="Ji P."/>
            <person name="Bell-Sakyi L."/>
            <person name="Cui X.M."/>
            <person name="Yuan T.T."/>
            <person name="Jiang B.G."/>
            <person name="Yang W.F."/>
            <person name="Lam T.T."/>
            <person name="Chang Q.C."/>
            <person name="Ding S.J."/>
            <person name="Wang X.J."/>
            <person name="Zhu J.G."/>
            <person name="Ruan X.D."/>
            <person name="Zhao L."/>
            <person name="Wei J.T."/>
            <person name="Ye R.Z."/>
            <person name="Que T.C."/>
            <person name="Du C.H."/>
            <person name="Zhou Y.H."/>
            <person name="Cheng J.X."/>
            <person name="Dai P.F."/>
            <person name="Guo W.B."/>
            <person name="Han X.H."/>
            <person name="Huang E.J."/>
            <person name="Li L.F."/>
            <person name="Wei W."/>
            <person name="Gao Y.C."/>
            <person name="Liu J.Z."/>
            <person name="Shao H.Z."/>
            <person name="Wang X."/>
            <person name="Wang C.C."/>
            <person name="Yang T.C."/>
            <person name="Huo Q.B."/>
            <person name="Li W."/>
            <person name="Chen H.Y."/>
            <person name="Chen S.E."/>
            <person name="Zhou L.G."/>
            <person name="Ni X.B."/>
            <person name="Tian J.H."/>
            <person name="Sheng Y."/>
            <person name="Liu T."/>
            <person name="Pan Y.S."/>
            <person name="Xia L.Y."/>
            <person name="Li J."/>
            <person name="Zhao F."/>
            <person name="Cao W.C."/>
        </authorList>
    </citation>
    <scope>NUCLEOTIDE SEQUENCE</scope>
    <source>
        <strain evidence="4">Rsan-2018</strain>
    </source>
</reference>
<dbReference type="InterPro" id="IPR001447">
    <property type="entry name" value="Arylamine_N-AcTrfase"/>
</dbReference>
<comment type="similarity">
    <text evidence="1 3">Belongs to the arylamine N-acetyltransferase family.</text>
</comment>
<keyword evidence="3" id="KW-0012">Acyltransferase</keyword>
<evidence type="ECO:0000256" key="2">
    <source>
        <dbReference type="ARBA" id="ARBA00012701"/>
    </source>
</evidence>
<dbReference type="EC" id="2.3.1.5" evidence="2"/>
<dbReference type="Gene3D" id="2.40.128.150">
    <property type="entry name" value="Cysteine proteinases"/>
    <property type="match status" value="1"/>
</dbReference>